<dbReference type="RefSeq" id="WP_227531177.1">
    <property type="nucleotide sequence ID" value="NZ_JAGTTM010000005.1"/>
</dbReference>
<dbReference type="InterPro" id="IPR020846">
    <property type="entry name" value="MFS_dom"/>
</dbReference>
<gene>
    <name evidence="8" type="ORF">KEC56_12290</name>
</gene>
<dbReference type="InterPro" id="IPR036259">
    <property type="entry name" value="MFS_trans_sf"/>
</dbReference>
<organism evidence="8 9">
    <name type="scientific">Microbacterium tenebrionis</name>
    <dbReference type="NCBI Taxonomy" id="2830665"/>
    <lineage>
        <taxon>Bacteria</taxon>
        <taxon>Bacillati</taxon>
        <taxon>Actinomycetota</taxon>
        <taxon>Actinomycetes</taxon>
        <taxon>Micrococcales</taxon>
        <taxon>Microbacteriaceae</taxon>
        <taxon>Microbacterium</taxon>
    </lineage>
</organism>
<evidence type="ECO:0000256" key="5">
    <source>
        <dbReference type="ARBA" id="ARBA00023136"/>
    </source>
</evidence>
<dbReference type="InterPro" id="IPR052983">
    <property type="entry name" value="MFS_Riboflavin_Transporter"/>
</dbReference>
<keyword evidence="9" id="KW-1185">Reference proteome</keyword>
<feature type="transmembrane region" description="Helical" evidence="6">
    <location>
        <begin position="115"/>
        <end position="138"/>
    </location>
</feature>
<keyword evidence="2" id="KW-0813">Transport</keyword>
<feature type="transmembrane region" description="Helical" evidence="6">
    <location>
        <begin position="89"/>
        <end position="109"/>
    </location>
</feature>
<proteinExistence type="predicted"/>
<dbReference type="GO" id="GO:0005886">
    <property type="term" value="C:plasma membrane"/>
    <property type="evidence" value="ECO:0007669"/>
    <property type="project" value="UniProtKB-SubCell"/>
</dbReference>
<feature type="transmembrane region" description="Helical" evidence="6">
    <location>
        <begin position="353"/>
        <end position="373"/>
    </location>
</feature>
<comment type="caution">
    <text evidence="8">The sequence shown here is derived from an EMBL/GenBank/DDBJ whole genome shotgun (WGS) entry which is preliminary data.</text>
</comment>
<evidence type="ECO:0000256" key="4">
    <source>
        <dbReference type="ARBA" id="ARBA00022989"/>
    </source>
</evidence>
<dbReference type="SUPFAM" id="SSF103473">
    <property type="entry name" value="MFS general substrate transporter"/>
    <property type="match status" value="1"/>
</dbReference>
<feature type="domain" description="Major facilitator superfamily (MFS) profile" evidence="7">
    <location>
        <begin position="22"/>
        <end position="400"/>
    </location>
</feature>
<comment type="subcellular location">
    <subcellularLocation>
        <location evidence="1">Cell membrane</location>
        <topology evidence="1">Multi-pass membrane protein</topology>
    </subcellularLocation>
</comment>
<feature type="transmembrane region" description="Helical" evidence="6">
    <location>
        <begin position="55"/>
        <end position="77"/>
    </location>
</feature>
<feature type="transmembrane region" description="Helical" evidence="6">
    <location>
        <begin position="314"/>
        <end position="333"/>
    </location>
</feature>
<evidence type="ECO:0000256" key="1">
    <source>
        <dbReference type="ARBA" id="ARBA00004651"/>
    </source>
</evidence>
<dbReference type="EMBL" id="JAGTTM010000005">
    <property type="protein sequence ID" value="MCC2030283.1"/>
    <property type="molecule type" value="Genomic_DNA"/>
</dbReference>
<keyword evidence="5 6" id="KW-0472">Membrane</keyword>
<protein>
    <submittedName>
        <fullName evidence="8">MFS transporter</fullName>
    </submittedName>
</protein>
<name>A0A9X1S1X0_9MICO</name>
<feature type="transmembrane region" description="Helical" evidence="6">
    <location>
        <begin position="26"/>
        <end position="49"/>
    </location>
</feature>
<feature type="transmembrane region" description="Helical" evidence="6">
    <location>
        <begin position="289"/>
        <end position="308"/>
    </location>
</feature>
<dbReference type="AlphaFoldDB" id="A0A9X1S1X0"/>
<evidence type="ECO:0000259" key="7">
    <source>
        <dbReference type="PROSITE" id="PS50850"/>
    </source>
</evidence>
<sequence>MPLPTPSAGCECSGCSAPPGRTIGCAFGGAGVISWGILFYALIVASPAIADDTGWPVALVTLSFSSGLVASAAAGVFVGKWLDERDPRLIMTVGSIVGPIGLLVVAFAPDLAVFTIGWVIAGVAQSAVLYQAAFTVIARRHGARRRGAMTILTLAGGLASTIFAPIVAGLLGVIDWRAMFLILAGFLLLTTVPLHWFSLERSWSPAPHNNTTEVHTVSTVVRTRRFWMLELSMLTLAAALFSVTLALIPLFTEKGMSYELAAWALGFLGAGQVIGRLLYVAIPHTVAPWVPLTATAGLSVASLALLALVPGPPWLLISIGIVAGAVRGAQTLVQGSAVADRWGTHNYGAINGVFAAPITLIGAFGPALGPLLAVATGSYSAMALIAVGLAALSVAFARFS</sequence>
<dbReference type="GO" id="GO:0022857">
    <property type="term" value="F:transmembrane transporter activity"/>
    <property type="evidence" value="ECO:0007669"/>
    <property type="project" value="InterPro"/>
</dbReference>
<keyword evidence="4 6" id="KW-1133">Transmembrane helix</keyword>
<feature type="transmembrane region" description="Helical" evidence="6">
    <location>
        <begin position="379"/>
        <end position="399"/>
    </location>
</feature>
<keyword evidence="3 6" id="KW-0812">Transmembrane</keyword>
<dbReference type="PANTHER" id="PTHR43385">
    <property type="entry name" value="RIBOFLAVIN TRANSPORTER RIBJ"/>
    <property type="match status" value="1"/>
</dbReference>
<evidence type="ECO:0000313" key="8">
    <source>
        <dbReference type="EMBL" id="MCC2030283.1"/>
    </source>
</evidence>
<feature type="transmembrane region" description="Helical" evidence="6">
    <location>
        <begin position="150"/>
        <end position="174"/>
    </location>
</feature>
<evidence type="ECO:0000313" key="9">
    <source>
        <dbReference type="Proteomes" id="UP001139289"/>
    </source>
</evidence>
<feature type="transmembrane region" description="Helical" evidence="6">
    <location>
        <begin position="226"/>
        <end position="248"/>
    </location>
</feature>
<accession>A0A9X1S1X0</accession>
<dbReference type="Gene3D" id="1.20.1250.20">
    <property type="entry name" value="MFS general substrate transporter like domains"/>
    <property type="match status" value="1"/>
</dbReference>
<feature type="transmembrane region" description="Helical" evidence="6">
    <location>
        <begin position="260"/>
        <end position="282"/>
    </location>
</feature>
<dbReference type="PANTHER" id="PTHR43385:SF1">
    <property type="entry name" value="RIBOFLAVIN TRANSPORTER RIBJ"/>
    <property type="match status" value="1"/>
</dbReference>
<dbReference type="Pfam" id="PF07690">
    <property type="entry name" value="MFS_1"/>
    <property type="match status" value="1"/>
</dbReference>
<feature type="transmembrane region" description="Helical" evidence="6">
    <location>
        <begin position="180"/>
        <end position="199"/>
    </location>
</feature>
<dbReference type="Proteomes" id="UP001139289">
    <property type="component" value="Unassembled WGS sequence"/>
</dbReference>
<evidence type="ECO:0000256" key="6">
    <source>
        <dbReference type="SAM" id="Phobius"/>
    </source>
</evidence>
<evidence type="ECO:0000256" key="3">
    <source>
        <dbReference type="ARBA" id="ARBA00022692"/>
    </source>
</evidence>
<reference evidence="8" key="1">
    <citation type="submission" date="2021-04" db="EMBL/GenBank/DDBJ databases">
        <title>Microbacterium tenobrionis sp. nov. and Microbacterium allomyrinae sp. nov., isolated from larvae of Tenobrio molitor and Allomyrina dichotoma, respectively.</title>
        <authorList>
            <person name="Lee S.D."/>
        </authorList>
    </citation>
    <scope>NUCLEOTIDE SEQUENCE</scope>
    <source>
        <strain evidence="8">YMB-B2</strain>
    </source>
</reference>
<evidence type="ECO:0000256" key="2">
    <source>
        <dbReference type="ARBA" id="ARBA00022448"/>
    </source>
</evidence>
<dbReference type="InterPro" id="IPR011701">
    <property type="entry name" value="MFS"/>
</dbReference>
<dbReference type="PROSITE" id="PS50850">
    <property type="entry name" value="MFS"/>
    <property type="match status" value="1"/>
</dbReference>